<keyword evidence="3" id="KW-0804">Transcription</keyword>
<evidence type="ECO:0000313" key="7">
    <source>
        <dbReference type="Proteomes" id="UP001139887"/>
    </source>
</evidence>
<reference evidence="6" key="1">
    <citation type="submission" date="2022-07" db="EMBL/GenBank/DDBJ databases">
        <title>Phylogenomic reconstructions and comparative analyses of Kickxellomycotina fungi.</title>
        <authorList>
            <person name="Reynolds N.K."/>
            <person name="Stajich J.E."/>
            <person name="Barry K."/>
            <person name="Grigoriev I.V."/>
            <person name="Crous P."/>
            <person name="Smith M.E."/>
        </authorList>
    </citation>
    <scope>NUCLEOTIDE SEQUENCE</scope>
    <source>
        <strain evidence="6">NRRL 1566</strain>
    </source>
</reference>
<evidence type="ECO:0000256" key="4">
    <source>
        <dbReference type="ARBA" id="ARBA00023242"/>
    </source>
</evidence>
<name>A0A9W8IDG2_9FUNG</name>
<comment type="caution">
    <text evidence="6">The sequence shown here is derived from an EMBL/GenBank/DDBJ whole genome shotgun (WGS) entry which is preliminary data.</text>
</comment>
<evidence type="ECO:0000313" key="6">
    <source>
        <dbReference type="EMBL" id="KAJ2852113.1"/>
    </source>
</evidence>
<dbReference type="Proteomes" id="UP001139887">
    <property type="component" value="Unassembled WGS sequence"/>
</dbReference>
<dbReference type="InterPro" id="IPR021740">
    <property type="entry name" value="Velvet"/>
</dbReference>
<dbReference type="OrthoDB" id="5599552at2759"/>
<evidence type="ECO:0000259" key="5">
    <source>
        <dbReference type="PROSITE" id="PS51821"/>
    </source>
</evidence>
<proteinExistence type="predicted"/>
<accession>A0A9W8IDG2</accession>
<keyword evidence="7" id="KW-1185">Reference proteome</keyword>
<dbReference type="Pfam" id="PF11754">
    <property type="entry name" value="Velvet"/>
    <property type="match status" value="1"/>
</dbReference>
<dbReference type="EMBL" id="JANBUW010000005">
    <property type="protein sequence ID" value="KAJ2852113.1"/>
    <property type="molecule type" value="Genomic_DNA"/>
</dbReference>
<protein>
    <recommendedName>
        <fullName evidence="5">Velvet domain-containing protein</fullName>
    </recommendedName>
</protein>
<dbReference type="PANTHER" id="PTHR33572">
    <property type="entry name" value="SPORE DEVELOPMENT REGULATOR VOSA"/>
    <property type="match status" value="1"/>
</dbReference>
<sequence>MTASSHTDVVPLLSIVQQPKRARVGQLGEREKRVVDPCPIVQLRILRADGSEDTQAMWEHIFVMHATLFDETGTVECSSARAAAGSTPYAGAQQQAGDEPYERIVFGSLVSSAYYVRDLDERPGCYFCFPDINVRRPGTYRLRFSLLQLPRTEREAVEPTSILGHVMSDPLRVFTPKEFPGVDESTPLTKKFAAQGVGISIRNKGRLKSDDAANN</sequence>
<comment type="subcellular location">
    <subcellularLocation>
        <location evidence="1">Nucleus</location>
    </subcellularLocation>
</comment>
<dbReference type="PROSITE" id="PS51821">
    <property type="entry name" value="VELVET"/>
    <property type="match status" value="1"/>
</dbReference>
<organism evidence="6 7">
    <name type="scientific">Coemansia brasiliensis</name>
    <dbReference type="NCBI Taxonomy" id="2650707"/>
    <lineage>
        <taxon>Eukaryota</taxon>
        <taxon>Fungi</taxon>
        <taxon>Fungi incertae sedis</taxon>
        <taxon>Zoopagomycota</taxon>
        <taxon>Kickxellomycotina</taxon>
        <taxon>Kickxellomycetes</taxon>
        <taxon>Kickxellales</taxon>
        <taxon>Kickxellaceae</taxon>
        <taxon>Coemansia</taxon>
    </lineage>
</organism>
<gene>
    <name evidence="6" type="ORF">IWW36_000492</name>
</gene>
<dbReference type="Gene3D" id="2.60.40.3960">
    <property type="entry name" value="Velvet domain"/>
    <property type="match status" value="1"/>
</dbReference>
<keyword evidence="4" id="KW-0539">Nucleus</keyword>
<evidence type="ECO:0000256" key="2">
    <source>
        <dbReference type="ARBA" id="ARBA00023015"/>
    </source>
</evidence>
<dbReference type="PANTHER" id="PTHR33572:SF18">
    <property type="entry name" value="SPORE DEVELOPMENT REGULATOR VOSA"/>
    <property type="match status" value="1"/>
</dbReference>
<dbReference type="InterPro" id="IPR038491">
    <property type="entry name" value="Velvet_dom_sf"/>
</dbReference>
<evidence type="ECO:0000256" key="3">
    <source>
        <dbReference type="ARBA" id="ARBA00023163"/>
    </source>
</evidence>
<dbReference type="InterPro" id="IPR037525">
    <property type="entry name" value="Velvet_dom"/>
</dbReference>
<evidence type="ECO:0000256" key="1">
    <source>
        <dbReference type="ARBA" id="ARBA00004123"/>
    </source>
</evidence>
<keyword evidence="2" id="KW-0805">Transcription regulation</keyword>
<dbReference type="GO" id="GO:0005634">
    <property type="term" value="C:nucleus"/>
    <property type="evidence" value="ECO:0007669"/>
    <property type="project" value="UniProtKB-SubCell"/>
</dbReference>
<dbReference type="AlphaFoldDB" id="A0A9W8IDG2"/>
<feature type="domain" description="Velvet" evidence="5">
    <location>
        <begin position="5"/>
        <end position="202"/>
    </location>
</feature>